<evidence type="ECO:0000313" key="2">
    <source>
        <dbReference type="Proteomes" id="UP001189429"/>
    </source>
</evidence>
<feature type="non-terminal residue" evidence="1">
    <location>
        <position position="1"/>
    </location>
</feature>
<evidence type="ECO:0000313" key="1">
    <source>
        <dbReference type="EMBL" id="CAK0795589.1"/>
    </source>
</evidence>
<dbReference type="EMBL" id="CAUYUJ010001371">
    <property type="protein sequence ID" value="CAK0795589.1"/>
    <property type="molecule type" value="Genomic_DNA"/>
</dbReference>
<comment type="caution">
    <text evidence="1">The sequence shown here is derived from an EMBL/GenBank/DDBJ whole genome shotgun (WGS) entry which is preliminary data.</text>
</comment>
<sequence>RLVLQALDQVVASGRELELFLGQAATYMDDVKGLLDPNNEWLHKCLEFAAWLSAELQSITAAVKQHEKTFVVVQGCKAVASRSAQAHDAHQLAYE</sequence>
<proteinExistence type="predicted"/>
<accession>A0ABN9PRK1</accession>
<organism evidence="1 2">
    <name type="scientific">Prorocentrum cordatum</name>
    <dbReference type="NCBI Taxonomy" id="2364126"/>
    <lineage>
        <taxon>Eukaryota</taxon>
        <taxon>Sar</taxon>
        <taxon>Alveolata</taxon>
        <taxon>Dinophyceae</taxon>
        <taxon>Prorocentrales</taxon>
        <taxon>Prorocentraceae</taxon>
        <taxon>Prorocentrum</taxon>
    </lineage>
</organism>
<dbReference type="Proteomes" id="UP001189429">
    <property type="component" value="Unassembled WGS sequence"/>
</dbReference>
<name>A0ABN9PRK1_9DINO</name>
<protein>
    <submittedName>
        <fullName evidence="1">Uncharacterized protein</fullName>
    </submittedName>
</protein>
<feature type="non-terminal residue" evidence="1">
    <location>
        <position position="95"/>
    </location>
</feature>
<reference evidence="1" key="1">
    <citation type="submission" date="2023-10" db="EMBL/GenBank/DDBJ databases">
        <authorList>
            <person name="Chen Y."/>
            <person name="Shah S."/>
            <person name="Dougan E. K."/>
            <person name="Thang M."/>
            <person name="Chan C."/>
        </authorList>
    </citation>
    <scope>NUCLEOTIDE SEQUENCE [LARGE SCALE GENOMIC DNA]</scope>
</reference>
<keyword evidence="2" id="KW-1185">Reference proteome</keyword>
<gene>
    <name evidence="1" type="ORF">PCOR1329_LOCUS5220</name>
</gene>